<dbReference type="Gene3D" id="1.20.5.110">
    <property type="match status" value="1"/>
</dbReference>
<keyword evidence="3" id="KW-0175">Coiled coil</keyword>
<dbReference type="InterPro" id="IPR036322">
    <property type="entry name" value="WD40_repeat_dom_sf"/>
</dbReference>
<dbReference type="InterPro" id="IPR042855">
    <property type="entry name" value="V_SNARE_CC"/>
</dbReference>
<gene>
    <name evidence="6" type="ORF">Taro_012997</name>
</gene>
<dbReference type="PANTHER" id="PTHR10241:SF25">
    <property type="entry name" value="TOMOSYN, ISOFORM C"/>
    <property type="match status" value="1"/>
</dbReference>
<name>A0A843UEF9_COLES</name>
<dbReference type="SUPFAM" id="SSF58038">
    <property type="entry name" value="SNARE fusion complex"/>
    <property type="match status" value="1"/>
</dbReference>
<dbReference type="AlphaFoldDB" id="A0A843UEF9"/>
<evidence type="ECO:0000256" key="4">
    <source>
        <dbReference type="SAM" id="MobiDB-lite"/>
    </source>
</evidence>
<evidence type="ECO:0000256" key="1">
    <source>
        <dbReference type="ARBA" id="ARBA00004496"/>
    </source>
</evidence>
<dbReference type="PANTHER" id="PTHR10241">
    <property type="entry name" value="LETHAL 2 GIANT LARVAE PROTEIN"/>
    <property type="match status" value="1"/>
</dbReference>
<evidence type="ECO:0000259" key="5">
    <source>
        <dbReference type="PROSITE" id="PS50892"/>
    </source>
</evidence>
<dbReference type="GO" id="GO:0006887">
    <property type="term" value="P:exocytosis"/>
    <property type="evidence" value="ECO:0007669"/>
    <property type="project" value="TreeGrafter"/>
</dbReference>
<feature type="compositionally biased region" description="Low complexity" evidence="4">
    <location>
        <begin position="154"/>
        <end position="170"/>
    </location>
</feature>
<dbReference type="Pfam" id="PF00957">
    <property type="entry name" value="Synaptobrevin"/>
    <property type="match status" value="1"/>
</dbReference>
<sequence length="518" mass="56810">MHHKSDFHCTAVFSVSSSAIRTLQFTKSGAKLAVGFQSGHVMMLDTSSMSVLYHVDCSSVAASPIISLGMRAIPDMSALINSPKHSFPRNLSALSDVLFVLGRNAHVALLDSINGNVVNPHPVHPKKESVAIAMYVIDRSTITEITGQKHHQEGVVGSESGQSNNSSGEQLADPLPCNNPLHSEEISSDAVLLLCCEDALRLYPLKSVIQGDSTSIHKVNLSKPCCWSTIIKSKVEKTCGLLLLYKTGLLEIRSLPDLKVIEENSLMSILRWNFKVNMDKTMCSSENGHIALINGSELAFISTLACVNDFRIPESLPSLHDKVLAAAADAARSLYMFQKKRQGPSSAILSGLIKGFKGGKIEHSVDSSGRSPTSDFIQQMESYFSRSPFSDPSTSCSHDEEVELTIDDIDIDEDIPSASTSVPMDKPAENIEREKLFQGAKTDTKPRPRTPQEILTQYKFAGDASAAAAYARDKLVQRQEKLEKIRERTEELQNGAENFASMANELVKTMEAKKWWKL</sequence>
<proteinExistence type="predicted"/>
<dbReference type="CDD" id="cd15873">
    <property type="entry name" value="R-SNARE_STXBP5_6"/>
    <property type="match status" value="1"/>
</dbReference>
<dbReference type="PROSITE" id="PS50892">
    <property type="entry name" value="V_SNARE"/>
    <property type="match status" value="1"/>
</dbReference>
<evidence type="ECO:0000256" key="3">
    <source>
        <dbReference type="PROSITE-ProRule" id="PRU00290"/>
    </source>
</evidence>
<comment type="subcellular location">
    <subcellularLocation>
        <location evidence="1">Cytoplasm</location>
    </subcellularLocation>
</comment>
<dbReference type="GO" id="GO:0005096">
    <property type="term" value="F:GTPase activator activity"/>
    <property type="evidence" value="ECO:0007669"/>
    <property type="project" value="TreeGrafter"/>
</dbReference>
<keyword evidence="2" id="KW-0963">Cytoplasm</keyword>
<feature type="region of interest" description="Disordered" evidence="4">
    <location>
        <begin position="148"/>
        <end position="172"/>
    </location>
</feature>
<reference evidence="6" key="1">
    <citation type="submission" date="2017-07" db="EMBL/GenBank/DDBJ databases">
        <title>Taro Niue Genome Assembly and Annotation.</title>
        <authorList>
            <person name="Atibalentja N."/>
            <person name="Keating K."/>
            <person name="Fields C.J."/>
        </authorList>
    </citation>
    <scope>NUCLEOTIDE SEQUENCE</scope>
    <source>
        <strain evidence="6">Niue_2</strain>
        <tissue evidence="6">Leaf</tissue>
    </source>
</reference>
<dbReference type="GO" id="GO:0005886">
    <property type="term" value="C:plasma membrane"/>
    <property type="evidence" value="ECO:0007669"/>
    <property type="project" value="TreeGrafter"/>
</dbReference>
<comment type="caution">
    <text evidence="6">The sequence shown here is derived from an EMBL/GenBank/DDBJ whole genome shotgun (WGS) entry which is preliminary data.</text>
</comment>
<dbReference type="EMBL" id="NMUH01000514">
    <property type="protein sequence ID" value="MQL80567.1"/>
    <property type="molecule type" value="Genomic_DNA"/>
</dbReference>
<keyword evidence="7" id="KW-1185">Reference proteome</keyword>
<feature type="domain" description="V-SNARE coiled-coil homology" evidence="5">
    <location>
        <begin position="453"/>
        <end position="517"/>
    </location>
</feature>
<accession>A0A843UEF9</accession>
<dbReference type="GO" id="GO:0005737">
    <property type="term" value="C:cytoplasm"/>
    <property type="evidence" value="ECO:0007669"/>
    <property type="project" value="UniProtKB-SubCell"/>
</dbReference>
<dbReference type="OrthoDB" id="19944at2759"/>
<organism evidence="6 7">
    <name type="scientific">Colocasia esculenta</name>
    <name type="common">Wild taro</name>
    <name type="synonym">Arum esculentum</name>
    <dbReference type="NCBI Taxonomy" id="4460"/>
    <lineage>
        <taxon>Eukaryota</taxon>
        <taxon>Viridiplantae</taxon>
        <taxon>Streptophyta</taxon>
        <taxon>Embryophyta</taxon>
        <taxon>Tracheophyta</taxon>
        <taxon>Spermatophyta</taxon>
        <taxon>Magnoliopsida</taxon>
        <taxon>Liliopsida</taxon>
        <taxon>Araceae</taxon>
        <taxon>Aroideae</taxon>
        <taxon>Colocasieae</taxon>
        <taxon>Colocasia</taxon>
    </lineage>
</organism>
<dbReference type="GO" id="GO:0045159">
    <property type="term" value="F:myosin II binding"/>
    <property type="evidence" value="ECO:0007669"/>
    <property type="project" value="TreeGrafter"/>
</dbReference>
<evidence type="ECO:0000256" key="2">
    <source>
        <dbReference type="ARBA" id="ARBA00022490"/>
    </source>
</evidence>
<dbReference type="GO" id="GO:0006893">
    <property type="term" value="P:Golgi to plasma membrane transport"/>
    <property type="evidence" value="ECO:0007669"/>
    <property type="project" value="TreeGrafter"/>
</dbReference>
<evidence type="ECO:0000313" key="6">
    <source>
        <dbReference type="EMBL" id="MQL80567.1"/>
    </source>
</evidence>
<evidence type="ECO:0000313" key="7">
    <source>
        <dbReference type="Proteomes" id="UP000652761"/>
    </source>
</evidence>
<dbReference type="Proteomes" id="UP000652761">
    <property type="component" value="Unassembled WGS sequence"/>
</dbReference>
<dbReference type="SUPFAM" id="SSF50978">
    <property type="entry name" value="WD40 repeat-like"/>
    <property type="match status" value="1"/>
</dbReference>
<dbReference type="GO" id="GO:0019905">
    <property type="term" value="F:syntaxin binding"/>
    <property type="evidence" value="ECO:0007669"/>
    <property type="project" value="TreeGrafter"/>
</dbReference>
<protein>
    <recommendedName>
        <fullName evidence="5">V-SNARE coiled-coil homology domain-containing protein</fullName>
    </recommendedName>
</protein>